<dbReference type="PANTHER" id="PTHR45939">
    <property type="entry name" value="PEROXISOMAL MEMBRANE PROTEIN PMP34-RELATED"/>
    <property type="match status" value="1"/>
</dbReference>
<feature type="domain" description="Peptidase A1" evidence="10">
    <location>
        <begin position="1"/>
        <end position="226"/>
    </location>
</feature>
<dbReference type="EMBL" id="CAOJ01015970">
    <property type="protein sequence ID" value="CCO36444.1"/>
    <property type="molecule type" value="Genomic_DNA"/>
</dbReference>
<dbReference type="GO" id="GO:0016020">
    <property type="term" value="C:membrane"/>
    <property type="evidence" value="ECO:0007669"/>
    <property type="project" value="UniProtKB-SubCell"/>
</dbReference>
<feature type="transmembrane region" description="Helical" evidence="9">
    <location>
        <begin position="375"/>
        <end position="393"/>
    </location>
</feature>
<dbReference type="Gene3D" id="2.40.70.10">
    <property type="entry name" value="Acid Proteases"/>
    <property type="match status" value="1"/>
</dbReference>
<comment type="subcellular location">
    <subcellularLocation>
        <location evidence="1">Membrane</location>
        <topology evidence="1">Multi-pass membrane protein</topology>
    </subcellularLocation>
</comment>
<evidence type="ECO:0000256" key="6">
    <source>
        <dbReference type="ARBA" id="ARBA00022989"/>
    </source>
</evidence>
<dbReference type="Pfam" id="PF00026">
    <property type="entry name" value="Asp"/>
    <property type="match status" value="1"/>
</dbReference>
<evidence type="ECO:0000256" key="1">
    <source>
        <dbReference type="ARBA" id="ARBA00004141"/>
    </source>
</evidence>
<dbReference type="InterPro" id="IPR021109">
    <property type="entry name" value="Peptidase_aspartic_dom_sf"/>
</dbReference>
<keyword evidence="7 8" id="KW-0472">Membrane</keyword>
<feature type="repeat" description="Solcar" evidence="8">
    <location>
        <begin position="507"/>
        <end position="644"/>
    </location>
</feature>
<dbReference type="Gene3D" id="1.50.40.10">
    <property type="entry name" value="Mitochondrial carrier domain"/>
    <property type="match status" value="1"/>
</dbReference>
<dbReference type="InterPro" id="IPR052217">
    <property type="entry name" value="Mito/Peroxisomal_Carrier"/>
</dbReference>
<dbReference type="InterPro" id="IPR018108">
    <property type="entry name" value="MCP_transmembrane"/>
</dbReference>
<name>M5CAU7_THACB</name>
<gene>
    <name evidence="11" type="ORF">BN14_10579</name>
</gene>
<evidence type="ECO:0000256" key="5">
    <source>
        <dbReference type="ARBA" id="ARBA00022737"/>
    </source>
</evidence>
<dbReference type="HOGENOM" id="CLU_455743_0_0_1"/>
<sequence length="660" mass="71489">MSPKFQLRFAGGHLGLFVPQLNETRRKQSVFYRLNEQGRLLDPVWGLRMGGENPQLTIGALDPSDYEGEINWVPLLNDSSKIQIDALKGYNGNAFPLPSPLNAQIDTLSRNIYVQDLAMYMMNDSLIGPNQFLNIYPPNNVTFGVRCNGTEAPSVEFSVVINGVDYPVNQTDLIRPTSMMAAPGYCNIGVTKSSTTEYTLGVTFLRSVYLAYRFPTGNCPGYYGFAVSKGGPTPTSKQKPRTTPTDAATCLSFATPSSTPSPTISVLKELQPSGGSNETYRAPPFSTMAQSEQLTPFGHALAGALGGVFSNAVVYPLDTAKTRIQATDGSEKDRKGKGRDGSNRLSIIPLLVRIFKEEGIKGCYGGFGASMANTFFMQYAYFFFYSFVRTTYIKRLTRKQPSGKVQQLSTSIELLLGAVAGALAQIFTLPVSVIATRQQIGKSKSAAGAESSSFLDVGREIVKKDGVTGLWAGIKPSMVLTVNPAITYGAFERIKSVMLASNNSSKLTPGKAFLVGALSKTLATVVTYPYIMAKVRLQAGNTSLSGLEDSSSESESDISDIKGAEEGSLTASYAEVTKSGHNITQISKPPKKASRPQKSAIKLLAKVLREDGLLGWYQGMGAQITKAVLAQALLFMLKDQFERYALVIILFVRKLRSSRP</sequence>
<keyword evidence="5" id="KW-0677">Repeat</keyword>
<evidence type="ECO:0000313" key="12">
    <source>
        <dbReference type="Proteomes" id="UP000012065"/>
    </source>
</evidence>
<evidence type="ECO:0000259" key="10">
    <source>
        <dbReference type="PROSITE" id="PS51767"/>
    </source>
</evidence>
<dbReference type="PANTHER" id="PTHR45939:SF1">
    <property type="entry name" value="MITOCHONDRIAL THIAMINE PYROPHOSPHATE CARRIER 1-RELATED"/>
    <property type="match status" value="1"/>
</dbReference>
<evidence type="ECO:0000256" key="9">
    <source>
        <dbReference type="SAM" id="Phobius"/>
    </source>
</evidence>
<feature type="transmembrane region" description="Helical" evidence="9">
    <location>
        <begin position="414"/>
        <end position="435"/>
    </location>
</feature>
<keyword evidence="3" id="KW-0813">Transport</keyword>
<dbReference type="AlphaFoldDB" id="M5CAU7"/>
<keyword evidence="4 8" id="KW-0812">Transmembrane</keyword>
<accession>M5CAU7</accession>
<dbReference type="PROSITE" id="PS51767">
    <property type="entry name" value="PEPTIDASE_A1"/>
    <property type="match status" value="1"/>
</dbReference>
<evidence type="ECO:0000313" key="11">
    <source>
        <dbReference type="EMBL" id="CCO36444.1"/>
    </source>
</evidence>
<feature type="repeat" description="Solcar" evidence="8">
    <location>
        <begin position="294"/>
        <end position="391"/>
    </location>
</feature>
<dbReference type="Pfam" id="PF00153">
    <property type="entry name" value="Mito_carr"/>
    <property type="match status" value="4"/>
</dbReference>
<feature type="repeat" description="Solcar" evidence="8">
    <location>
        <begin position="408"/>
        <end position="497"/>
    </location>
</feature>
<comment type="caution">
    <text evidence="11">The sequence shown here is derived from an EMBL/GenBank/DDBJ whole genome shotgun (WGS) entry which is preliminary data.</text>
</comment>
<evidence type="ECO:0000256" key="2">
    <source>
        <dbReference type="ARBA" id="ARBA00006375"/>
    </source>
</evidence>
<dbReference type="GO" id="GO:0015217">
    <property type="term" value="F:ADP transmembrane transporter activity"/>
    <property type="evidence" value="ECO:0007669"/>
    <property type="project" value="TreeGrafter"/>
</dbReference>
<dbReference type="InterPro" id="IPR023395">
    <property type="entry name" value="MCP_dom_sf"/>
</dbReference>
<comment type="similarity">
    <text evidence="2">Belongs to the mitochondrial carrier (TC 2.A.29) family.</text>
</comment>
<dbReference type="Proteomes" id="UP000012065">
    <property type="component" value="Unassembled WGS sequence"/>
</dbReference>
<proteinExistence type="inferred from homology"/>
<reference evidence="11 12" key="1">
    <citation type="journal article" date="2013" name="J. Biotechnol.">
        <title>Establishment and interpretation of the genome sequence of the phytopathogenic fungus Rhizoctonia solani AG1-IB isolate 7/3/14.</title>
        <authorList>
            <person name="Wibberg D.W."/>
            <person name="Jelonek L.J."/>
            <person name="Rupp O.R."/>
            <person name="Hennig M.H."/>
            <person name="Eikmeyer F.E."/>
            <person name="Goesmann A.G."/>
            <person name="Hartmann A.H."/>
            <person name="Borriss R.B."/>
            <person name="Grosch R.G."/>
            <person name="Puehler A.P."/>
            <person name="Schlueter A.S."/>
        </authorList>
    </citation>
    <scope>NUCLEOTIDE SEQUENCE [LARGE SCALE GENOMIC DNA]</scope>
    <source>
        <strain evidence="12">AG1-IB / isolate 7/3/14</strain>
    </source>
</reference>
<dbReference type="InterPro" id="IPR033121">
    <property type="entry name" value="PEPTIDASE_A1"/>
</dbReference>
<evidence type="ECO:0000256" key="4">
    <source>
        <dbReference type="ARBA" id="ARBA00022692"/>
    </source>
</evidence>
<evidence type="ECO:0000256" key="7">
    <source>
        <dbReference type="ARBA" id="ARBA00023136"/>
    </source>
</evidence>
<organism evidence="11 12">
    <name type="scientific">Thanatephorus cucumeris (strain AG1-IB / isolate 7/3/14)</name>
    <name type="common">Lettuce bottom rot fungus</name>
    <name type="synonym">Rhizoctonia solani</name>
    <dbReference type="NCBI Taxonomy" id="1108050"/>
    <lineage>
        <taxon>Eukaryota</taxon>
        <taxon>Fungi</taxon>
        <taxon>Dikarya</taxon>
        <taxon>Basidiomycota</taxon>
        <taxon>Agaricomycotina</taxon>
        <taxon>Agaricomycetes</taxon>
        <taxon>Cantharellales</taxon>
        <taxon>Ceratobasidiaceae</taxon>
        <taxon>Rhizoctonia</taxon>
        <taxon>Rhizoctonia solani AG-1</taxon>
    </lineage>
</organism>
<keyword evidence="6 9" id="KW-1133">Transmembrane helix</keyword>
<dbReference type="SUPFAM" id="SSF103506">
    <property type="entry name" value="Mitochondrial carrier"/>
    <property type="match status" value="1"/>
</dbReference>
<evidence type="ECO:0000256" key="3">
    <source>
        <dbReference type="ARBA" id="ARBA00022448"/>
    </source>
</evidence>
<dbReference type="SUPFAM" id="SSF50630">
    <property type="entry name" value="Acid proteases"/>
    <property type="match status" value="1"/>
</dbReference>
<protein>
    <submittedName>
        <fullName evidence="11">Peroxisomal adenine nucleotide transporter 1</fullName>
    </submittedName>
</protein>
<dbReference type="PROSITE" id="PS50920">
    <property type="entry name" value="SOLCAR"/>
    <property type="match status" value="3"/>
</dbReference>
<evidence type="ECO:0000256" key="8">
    <source>
        <dbReference type="PROSITE-ProRule" id="PRU00282"/>
    </source>
</evidence>